<evidence type="ECO:0000256" key="3">
    <source>
        <dbReference type="ARBA" id="ARBA00023122"/>
    </source>
</evidence>
<evidence type="ECO:0000313" key="9">
    <source>
        <dbReference type="WBParaSite" id="PSAMB.scaffold4599size14108.g24685.t1"/>
    </source>
</evidence>
<comment type="subunit">
    <text evidence="4">AMPK is a heterotrimer of an alpha catalytic subunit (PRKAA1 or PRKAA2), a beta (PRKAB1 or PRKAB2) and a gamma non-catalytic subunits (PRKAG1, PRKAG2 or PRKAG3). Interacts with FNIP1 and FNIP2.</text>
</comment>
<evidence type="ECO:0000256" key="2">
    <source>
        <dbReference type="ARBA" id="ARBA00022737"/>
    </source>
</evidence>
<evidence type="ECO:0000256" key="5">
    <source>
        <dbReference type="PROSITE-ProRule" id="PRU00703"/>
    </source>
</evidence>
<accession>A0A914WQY2</accession>
<evidence type="ECO:0000313" key="8">
    <source>
        <dbReference type="Proteomes" id="UP000887566"/>
    </source>
</evidence>
<dbReference type="WBParaSite" id="PSAMB.scaffold4599size14108.g24685.t1">
    <property type="protein sequence ID" value="PSAMB.scaffold4599size14108.g24685.t1"/>
    <property type="gene ID" value="PSAMB.scaffold4599size14108.g24685"/>
</dbReference>
<dbReference type="InterPro" id="IPR000644">
    <property type="entry name" value="CBS_dom"/>
</dbReference>
<dbReference type="GO" id="GO:0016208">
    <property type="term" value="F:AMP binding"/>
    <property type="evidence" value="ECO:0007669"/>
    <property type="project" value="TreeGrafter"/>
</dbReference>
<dbReference type="InterPro" id="IPR046342">
    <property type="entry name" value="CBS_dom_sf"/>
</dbReference>
<evidence type="ECO:0000256" key="1">
    <source>
        <dbReference type="ARBA" id="ARBA00006750"/>
    </source>
</evidence>
<feature type="domain" description="CBS" evidence="7">
    <location>
        <begin position="233"/>
        <end position="296"/>
    </location>
</feature>
<keyword evidence="3 5" id="KW-0129">CBS domain</keyword>
<dbReference type="GO" id="GO:0031588">
    <property type="term" value="C:nucleotide-activated protein kinase complex"/>
    <property type="evidence" value="ECO:0007669"/>
    <property type="project" value="TreeGrafter"/>
</dbReference>
<dbReference type="PROSITE" id="PS51371">
    <property type="entry name" value="CBS"/>
    <property type="match status" value="2"/>
</dbReference>
<feature type="domain" description="CBS" evidence="7">
    <location>
        <begin position="315"/>
        <end position="372"/>
    </location>
</feature>
<keyword evidence="8" id="KW-1185">Reference proteome</keyword>
<comment type="similarity">
    <text evidence="1">Belongs to the 5'-AMP-activated protein kinase gamma subunit family.</text>
</comment>
<dbReference type="GO" id="GO:0019887">
    <property type="term" value="F:protein kinase regulator activity"/>
    <property type="evidence" value="ECO:0007669"/>
    <property type="project" value="TreeGrafter"/>
</dbReference>
<proteinExistence type="inferred from homology"/>
<feature type="region of interest" description="Disordered" evidence="6">
    <location>
        <begin position="53"/>
        <end position="73"/>
    </location>
</feature>
<dbReference type="Proteomes" id="UP000887566">
    <property type="component" value="Unplaced"/>
</dbReference>
<name>A0A914WQY2_9BILA</name>
<dbReference type="GO" id="GO:0005634">
    <property type="term" value="C:nucleus"/>
    <property type="evidence" value="ECO:0007669"/>
    <property type="project" value="TreeGrafter"/>
</dbReference>
<sequence>MVGQTERRLSMMNVYQHQDSAEGTPPPPITIRRGSNNFVDGIKHFVKRKRQQKLEQRLAQARRGSGDSGQSIHSQSRFFFSNDTSDDDGIIVDSEDDELQIYRPRVFSAPERTLLAADFAILRKRSKIGEIEVVAAFDKHADPYRECLQTLTCYDLAPTHGTVIMIDSKVTLHQSLIALKETNKAVALIVDSETSMTISMLSHTDCLKGVMMAEADENIGDATLQSYLSDCSVKRTLITANVTQTLWDAARLFCANRVHRIPVMQNDENERYENDVLYLLSLKDIFREPVVKQLETHAPTPAYMKETLADSQVGTWSRMITLTDRDTLRHAIRLFLDNEISSVPVVDENGCAHAVLTKQAITAVLARKELNSYLDIMPMTVAETINFESELYTNPFCEATTTVVSAMEIIVDDDRYQCLFVIDSDRRPVAAVAVADIMEYILNKSPAL</sequence>
<keyword evidence="2" id="KW-0677">Repeat</keyword>
<dbReference type="SMART" id="SM00116">
    <property type="entry name" value="CBS"/>
    <property type="match status" value="3"/>
</dbReference>
<evidence type="ECO:0000256" key="6">
    <source>
        <dbReference type="SAM" id="MobiDB-lite"/>
    </source>
</evidence>
<protein>
    <submittedName>
        <fullName evidence="9">CBS domain-containing protein</fullName>
    </submittedName>
</protein>
<dbReference type="GO" id="GO:0005737">
    <property type="term" value="C:cytoplasm"/>
    <property type="evidence" value="ECO:0007669"/>
    <property type="project" value="TreeGrafter"/>
</dbReference>
<reference evidence="9" key="1">
    <citation type="submission" date="2022-11" db="UniProtKB">
        <authorList>
            <consortium name="WormBaseParasite"/>
        </authorList>
    </citation>
    <scope>IDENTIFICATION</scope>
</reference>
<dbReference type="Gene3D" id="3.10.580.10">
    <property type="entry name" value="CBS-domain"/>
    <property type="match status" value="2"/>
</dbReference>
<dbReference type="GO" id="GO:0019901">
    <property type="term" value="F:protein kinase binding"/>
    <property type="evidence" value="ECO:0007669"/>
    <property type="project" value="TreeGrafter"/>
</dbReference>
<organism evidence="8 9">
    <name type="scientific">Plectus sambesii</name>
    <dbReference type="NCBI Taxonomy" id="2011161"/>
    <lineage>
        <taxon>Eukaryota</taxon>
        <taxon>Metazoa</taxon>
        <taxon>Ecdysozoa</taxon>
        <taxon>Nematoda</taxon>
        <taxon>Chromadorea</taxon>
        <taxon>Plectida</taxon>
        <taxon>Plectina</taxon>
        <taxon>Plectoidea</taxon>
        <taxon>Plectidae</taxon>
        <taxon>Plectus</taxon>
    </lineage>
</organism>
<evidence type="ECO:0000256" key="4">
    <source>
        <dbReference type="ARBA" id="ARBA00025878"/>
    </source>
</evidence>
<dbReference type="AlphaFoldDB" id="A0A914WQY2"/>
<dbReference type="PANTHER" id="PTHR13780:SF32">
    <property type="entry name" value="CBS DOMAIN-CONTAINING PROTEIN"/>
    <property type="match status" value="1"/>
</dbReference>
<dbReference type="CDD" id="cd02205">
    <property type="entry name" value="CBS_pair_SF"/>
    <property type="match status" value="2"/>
</dbReference>
<dbReference type="Pfam" id="PF00571">
    <property type="entry name" value="CBS"/>
    <property type="match status" value="3"/>
</dbReference>
<dbReference type="InterPro" id="IPR050511">
    <property type="entry name" value="AMPK_gamma/SDS23_families"/>
</dbReference>
<dbReference type="SUPFAM" id="SSF54631">
    <property type="entry name" value="CBS-domain pair"/>
    <property type="match status" value="2"/>
</dbReference>
<evidence type="ECO:0000259" key="7">
    <source>
        <dbReference type="PROSITE" id="PS51371"/>
    </source>
</evidence>
<dbReference type="PANTHER" id="PTHR13780">
    <property type="entry name" value="AMP-ACTIVATED PROTEIN KINASE, GAMMA REGULATORY SUBUNIT"/>
    <property type="match status" value="1"/>
</dbReference>